<reference evidence="2 3" key="1">
    <citation type="journal article" date="2016" name="Mol. Biol. Evol.">
        <title>Comparative Genomics of Early-Diverging Mushroom-Forming Fungi Provides Insights into the Origins of Lignocellulose Decay Capabilities.</title>
        <authorList>
            <person name="Nagy L.G."/>
            <person name="Riley R."/>
            <person name="Tritt A."/>
            <person name="Adam C."/>
            <person name="Daum C."/>
            <person name="Floudas D."/>
            <person name="Sun H."/>
            <person name="Yadav J.S."/>
            <person name="Pangilinan J."/>
            <person name="Larsson K.H."/>
            <person name="Matsuura K."/>
            <person name="Barry K."/>
            <person name="Labutti K."/>
            <person name="Kuo R."/>
            <person name="Ohm R.A."/>
            <person name="Bhattacharya S.S."/>
            <person name="Shirouzu T."/>
            <person name="Yoshinaga Y."/>
            <person name="Martin F.M."/>
            <person name="Grigoriev I.V."/>
            <person name="Hibbett D.S."/>
        </authorList>
    </citation>
    <scope>NUCLEOTIDE SEQUENCE [LARGE SCALE GENOMIC DNA]</scope>
    <source>
        <strain evidence="2 3">TUFC12733</strain>
    </source>
</reference>
<feature type="region of interest" description="Disordered" evidence="1">
    <location>
        <begin position="142"/>
        <end position="198"/>
    </location>
</feature>
<dbReference type="EMBL" id="KV417267">
    <property type="protein sequence ID" value="KZP01312.1"/>
    <property type="molecule type" value="Genomic_DNA"/>
</dbReference>
<feature type="compositionally biased region" description="Polar residues" evidence="1">
    <location>
        <begin position="155"/>
        <end position="164"/>
    </location>
</feature>
<name>A0A167RV11_CALVF</name>
<evidence type="ECO:0000256" key="1">
    <source>
        <dbReference type="SAM" id="MobiDB-lite"/>
    </source>
</evidence>
<keyword evidence="3" id="KW-1185">Reference proteome</keyword>
<gene>
    <name evidence="2" type="ORF">CALVIDRAFT_559933</name>
</gene>
<proteinExistence type="predicted"/>
<feature type="compositionally biased region" description="Basic residues" evidence="1">
    <location>
        <begin position="186"/>
        <end position="198"/>
    </location>
</feature>
<evidence type="ECO:0000313" key="2">
    <source>
        <dbReference type="EMBL" id="KZP01312.1"/>
    </source>
</evidence>
<evidence type="ECO:0000313" key="3">
    <source>
        <dbReference type="Proteomes" id="UP000076738"/>
    </source>
</evidence>
<organism evidence="2 3">
    <name type="scientific">Calocera viscosa (strain TUFC12733)</name>
    <dbReference type="NCBI Taxonomy" id="1330018"/>
    <lineage>
        <taxon>Eukaryota</taxon>
        <taxon>Fungi</taxon>
        <taxon>Dikarya</taxon>
        <taxon>Basidiomycota</taxon>
        <taxon>Agaricomycotina</taxon>
        <taxon>Dacrymycetes</taxon>
        <taxon>Dacrymycetales</taxon>
        <taxon>Dacrymycetaceae</taxon>
        <taxon>Calocera</taxon>
    </lineage>
</organism>
<accession>A0A167RV11</accession>
<protein>
    <submittedName>
        <fullName evidence="2">Uncharacterized protein</fullName>
    </submittedName>
</protein>
<dbReference type="Proteomes" id="UP000076738">
    <property type="component" value="Unassembled WGS sequence"/>
</dbReference>
<dbReference type="AlphaFoldDB" id="A0A167RV11"/>
<sequence length="198" mass="22745">MDDTLRALHEDEVKQMMKASRRALRKKGEELLELYPANRVNQDAKNDWRATRSEIEVKLGEIEALMRERIRRVPRPEPKPLRTRAQEELFLRLYASCHQPAKGQQQPDVHHTPRVSLYDRVFFAAAAEARCLAEAEQRDVEAKQAVHQSHRTSRRQPAQGQQQIVPPPALPTKSKAAPADATTNRRSTRKYAKATKLD</sequence>